<reference evidence="9 10" key="2">
    <citation type="submission" date="2020-08" db="EMBL/GenBank/DDBJ databases">
        <title>Listeria ohnekaius sp. nov. and Listeria portnoyii sp. nov. isolated from non-agricultural and natural environments.</title>
        <authorList>
            <person name="Weller D."/>
            <person name="Belias A.M."/>
            <person name="Liao J."/>
            <person name="Guo S."/>
            <person name="Orsi R.H."/>
            <person name="Wiedmann M."/>
        </authorList>
    </citation>
    <scope>NUCLEOTIDE SEQUENCE [LARGE SCALE GENOMIC DNA]</scope>
    <source>
        <strain evidence="9 10">FSL W9-0585</strain>
    </source>
</reference>
<dbReference type="GO" id="GO:0006508">
    <property type="term" value="P:proteolysis"/>
    <property type="evidence" value="ECO:0007669"/>
    <property type="project" value="UniProtKB-KW"/>
</dbReference>
<dbReference type="Pfam" id="PF02016">
    <property type="entry name" value="Peptidase_S66"/>
    <property type="match status" value="1"/>
</dbReference>
<evidence type="ECO:0000256" key="2">
    <source>
        <dbReference type="ARBA" id="ARBA00022645"/>
    </source>
</evidence>
<comment type="similarity">
    <text evidence="1">Belongs to the peptidase S66 family.</text>
</comment>
<keyword evidence="10" id="KW-1185">Reference proteome</keyword>
<dbReference type="AlphaFoldDB" id="A0A7W1T976"/>
<evidence type="ECO:0000313" key="10">
    <source>
        <dbReference type="Proteomes" id="UP000548787"/>
    </source>
</evidence>
<dbReference type="PANTHER" id="PTHR30237:SF2">
    <property type="entry name" value="MUREIN TETRAPEPTIDE CARBOXYPEPTIDASE"/>
    <property type="match status" value="1"/>
</dbReference>
<feature type="domain" description="LD-carboxypeptidase C-terminal" evidence="8">
    <location>
        <begin position="166"/>
        <end position="279"/>
    </location>
</feature>
<evidence type="ECO:0000256" key="6">
    <source>
        <dbReference type="PIRSR" id="PIRSR028757-1"/>
    </source>
</evidence>
<dbReference type="Proteomes" id="UP000548787">
    <property type="component" value="Unassembled WGS sequence"/>
</dbReference>
<evidence type="ECO:0000313" key="9">
    <source>
        <dbReference type="EMBL" id="MBA3927755.1"/>
    </source>
</evidence>
<evidence type="ECO:0000259" key="7">
    <source>
        <dbReference type="Pfam" id="PF02016"/>
    </source>
</evidence>
<keyword evidence="3" id="KW-0645">Protease</keyword>
<dbReference type="InterPro" id="IPR040449">
    <property type="entry name" value="Peptidase_S66_N"/>
</dbReference>
<dbReference type="InterPro" id="IPR027461">
    <property type="entry name" value="Carboxypeptidase_A_C_sf"/>
</dbReference>
<reference evidence="9 10" key="1">
    <citation type="submission" date="2020-05" db="EMBL/GenBank/DDBJ databases">
        <authorList>
            <person name="Carlin C.R."/>
        </authorList>
    </citation>
    <scope>NUCLEOTIDE SEQUENCE [LARGE SCALE GENOMIC DNA]</scope>
    <source>
        <strain evidence="9 10">FSL W9-0585</strain>
    </source>
</reference>
<comment type="caution">
    <text evidence="9">The sequence shown here is derived from an EMBL/GenBank/DDBJ whole genome shotgun (WGS) entry which is preliminary data.</text>
</comment>
<dbReference type="Pfam" id="PF17676">
    <property type="entry name" value="Peptidase_S66C"/>
    <property type="match status" value="1"/>
</dbReference>
<gene>
    <name evidence="9" type="ORF">HPK16_15565</name>
</gene>
<feature type="active site" description="Charge relay system" evidence="6">
    <location>
        <position position="197"/>
    </location>
</feature>
<keyword evidence="4" id="KW-0378">Hydrolase</keyword>
<keyword evidence="2 9" id="KW-0121">Carboxypeptidase</keyword>
<dbReference type="InterPro" id="IPR040921">
    <property type="entry name" value="Peptidase_S66C"/>
</dbReference>
<proteinExistence type="inferred from homology"/>
<dbReference type="EMBL" id="JABJVM010000025">
    <property type="protein sequence ID" value="MBA3927755.1"/>
    <property type="molecule type" value="Genomic_DNA"/>
</dbReference>
<evidence type="ECO:0000256" key="4">
    <source>
        <dbReference type="ARBA" id="ARBA00022801"/>
    </source>
</evidence>
<name>A0A7W1T976_9LIST</name>
<dbReference type="PANTHER" id="PTHR30237">
    <property type="entry name" value="MURAMOYLTETRAPEPTIDE CARBOXYPEPTIDASE"/>
    <property type="match status" value="1"/>
</dbReference>
<feature type="domain" description="LD-carboxypeptidase N-terminal" evidence="7">
    <location>
        <begin position="8"/>
        <end position="122"/>
    </location>
</feature>
<organism evidence="9 10">
    <name type="scientific">Listeria rustica</name>
    <dbReference type="NCBI Taxonomy" id="2713503"/>
    <lineage>
        <taxon>Bacteria</taxon>
        <taxon>Bacillati</taxon>
        <taxon>Bacillota</taxon>
        <taxon>Bacilli</taxon>
        <taxon>Bacillales</taxon>
        <taxon>Listeriaceae</taxon>
        <taxon>Listeria</taxon>
    </lineage>
</organism>
<dbReference type="PIRSF" id="PIRSF028757">
    <property type="entry name" value="LD-carboxypeptidase"/>
    <property type="match status" value="1"/>
</dbReference>
<dbReference type="GO" id="GO:0004180">
    <property type="term" value="F:carboxypeptidase activity"/>
    <property type="evidence" value="ECO:0007669"/>
    <property type="project" value="UniProtKB-KW"/>
</dbReference>
<evidence type="ECO:0000259" key="8">
    <source>
        <dbReference type="Pfam" id="PF17676"/>
    </source>
</evidence>
<feature type="active site" description="Charge relay system" evidence="6">
    <location>
        <position position="265"/>
    </location>
</feature>
<dbReference type="InterPro" id="IPR003507">
    <property type="entry name" value="S66_fam"/>
</dbReference>
<accession>A0A7W1T976</accession>
<feature type="active site" description="Nucleophile" evidence="6">
    <location>
        <position position="105"/>
    </location>
</feature>
<keyword evidence="5" id="KW-0720">Serine protease</keyword>
<dbReference type="GO" id="GO:0008236">
    <property type="term" value="F:serine-type peptidase activity"/>
    <property type="evidence" value="ECO:0007669"/>
    <property type="project" value="UniProtKB-KW"/>
</dbReference>
<dbReference type="Gene3D" id="3.50.30.60">
    <property type="entry name" value="LD-carboxypeptidase A C-terminal domain-like"/>
    <property type="match status" value="1"/>
</dbReference>
<evidence type="ECO:0000256" key="5">
    <source>
        <dbReference type="ARBA" id="ARBA00022825"/>
    </source>
</evidence>
<sequence>MLQNRDIIGLVGCSNGREKEREKDIKRVEELLFKRFGIGVVRATTIFETESRTPKQRAESLLNMYRNPEIKAIFDISGGDLANEILPYLDFEVIKAANKPFIGYSDLTVILNAIYAKTGICGYNYQLLHLAGNESDLQLNQFENTFLKGEKTVIPYETIRVGAKMSGEVIGGNIRCLLKLAGTEYLPNPTRKIILLEAMSGDRNKIATYLAQLDQIGYLKGANGVILGTFSEMEKLGQCEEVVEMVQGYAKRYGIFLLKTPAVGHNEDAQPFPLGQKLEF</sequence>
<dbReference type="SUPFAM" id="SSF52317">
    <property type="entry name" value="Class I glutamine amidotransferase-like"/>
    <property type="match status" value="1"/>
</dbReference>
<dbReference type="InterPro" id="IPR029062">
    <property type="entry name" value="Class_I_gatase-like"/>
</dbReference>
<dbReference type="Gene3D" id="3.40.50.10740">
    <property type="entry name" value="Class I glutamine amidotransferase-like"/>
    <property type="match status" value="1"/>
</dbReference>
<evidence type="ECO:0000256" key="3">
    <source>
        <dbReference type="ARBA" id="ARBA00022670"/>
    </source>
</evidence>
<dbReference type="RefSeq" id="WP_181677822.1">
    <property type="nucleotide sequence ID" value="NZ_JABJVM010000025.1"/>
</dbReference>
<protein>
    <submittedName>
        <fullName evidence="9">LD-carboxypeptidase</fullName>
    </submittedName>
</protein>
<dbReference type="InterPro" id="IPR027478">
    <property type="entry name" value="LdcA_N"/>
</dbReference>
<dbReference type="SUPFAM" id="SSF141986">
    <property type="entry name" value="LD-carboxypeptidase A C-terminal domain-like"/>
    <property type="match status" value="1"/>
</dbReference>
<evidence type="ECO:0000256" key="1">
    <source>
        <dbReference type="ARBA" id="ARBA00010233"/>
    </source>
</evidence>